<dbReference type="CDD" id="cd07719">
    <property type="entry name" value="arylsulfatase_AtsA-like_MBL-fold"/>
    <property type="match status" value="1"/>
</dbReference>
<sequence length="326" mass="34533">MASSPRHAVGRIAGTTILDRVCGGVFALLLACSSQALSQDIRVTLLGTGDPTPSLERFGPGTLVEAAGQTLLFDAGRGTMQRLRQVGVSTGELDGIFLTHLHSDHVVGLVDVWLTGWVVDGRTTPLRVYGPVGTSALAEHLAKAFEYDIAIRTAEAGRSAQGVAIEVTEISGGYRWHADGVEVLAFDVDHAPVAPAFGFRVDSGERSVALSGDTRYSESLIRRAKGVDLLVHEVADAPAAFKQAHPDLPRLVHHTQPADAGRVFTAVAPKLAVYSHLVLAGGMRAEDLVGETRATYDGPLLVGEDLMTLTIADEVTVGTRRSSDQE</sequence>
<comment type="caution">
    <text evidence="3">The sequence shown here is derived from an EMBL/GenBank/DDBJ whole genome shotgun (WGS) entry which is preliminary data.</text>
</comment>
<feature type="domain" description="Metallo-beta-lactamase" evidence="2">
    <location>
        <begin position="58"/>
        <end position="256"/>
    </location>
</feature>
<dbReference type="Proteomes" id="UP001501323">
    <property type="component" value="Unassembled WGS sequence"/>
</dbReference>
<evidence type="ECO:0000313" key="4">
    <source>
        <dbReference type="Proteomes" id="UP001501323"/>
    </source>
</evidence>
<proteinExistence type="predicted"/>
<reference evidence="4" key="1">
    <citation type="journal article" date="2019" name="Int. J. Syst. Evol. Microbiol.">
        <title>The Global Catalogue of Microorganisms (GCM) 10K type strain sequencing project: providing services to taxonomists for standard genome sequencing and annotation.</title>
        <authorList>
            <consortium name="The Broad Institute Genomics Platform"/>
            <consortium name="The Broad Institute Genome Sequencing Center for Infectious Disease"/>
            <person name="Wu L."/>
            <person name="Ma J."/>
        </authorList>
    </citation>
    <scope>NUCLEOTIDE SEQUENCE [LARGE SCALE GENOMIC DNA]</scope>
    <source>
        <strain evidence="4">JCM 18392</strain>
    </source>
</reference>
<evidence type="ECO:0000313" key="3">
    <source>
        <dbReference type="EMBL" id="GAA4855505.1"/>
    </source>
</evidence>
<dbReference type="Pfam" id="PF23023">
    <property type="entry name" value="Anti-Pycsar_Apyc1"/>
    <property type="match status" value="1"/>
</dbReference>
<organism evidence="3 4">
    <name type="scientific">Luteimonas vadosa</name>
    <dbReference type="NCBI Taxonomy" id="1165507"/>
    <lineage>
        <taxon>Bacteria</taxon>
        <taxon>Pseudomonadati</taxon>
        <taxon>Pseudomonadota</taxon>
        <taxon>Gammaproteobacteria</taxon>
        <taxon>Lysobacterales</taxon>
        <taxon>Lysobacteraceae</taxon>
        <taxon>Luteimonas</taxon>
    </lineage>
</organism>
<dbReference type="EMBL" id="BAABJY010000001">
    <property type="protein sequence ID" value="GAA4855505.1"/>
    <property type="molecule type" value="Genomic_DNA"/>
</dbReference>
<keyword evidence="1" id="KW-0378">Hydrolase</keyword>
<dbReference type="SMART" id="SM00849">
    <property type="entry name" value="Lactamase_B"/>
    <property type="match status" value="1"/>
</dbReference>
<dbReference type="InterPro" id="IPR001279">
    <property type="entry name" value="Metallo-B-lactamas"/>
</dbReference>
<gene>
    <name evidence="3" type="ORF">GCM10023332_03910</name>
</gene>
<dbReference type="Gene3D" id="3.60.15.10">
    <property type="entry name" value="Ribonuclease Z/Hydroxyacylglutathione hydrolase-like"/>
    <property type="match status" value="1"/>
</dbReference>
<evidence type="ECO:0000259" key="2">
    <source>
        <dbReference type="SMART" id="SM00849"/>
    </source>
</evidence>
<keyword evidence="4" id="KW-1185">Reference proteome</keyword>
<dbReference type="PROSITE" id="PS51257">
    <property type="entry name" value="PROKAR_LIPOPROTEIN"/>
    <property type="match status" value="1"/>
</dbReference>
<accession>A0ABP9DPP7</accession>
<dbReference type="RefSeq" id="WP_345293815.1">
    <property type="nucleotide sequence ID" value="NZ_BAABJY010000001.1"/>
</dbReference>
<name>A0ABP9DPP7_9GAMM</name>
<evidence type="ECO:0000256" key="1">
    <source>
        <dbReference type="ARBA" id="ARBA00022801"/>
    </source>
</evidence>
<dbReference type="SUPFAM" id="SSF56281">
    <property type="entry name" value="Metallo-hydrolase/oxidoreductase"/>
    <property type="match status" value="1"/>
</dbReference>
<dbReference type="InterPro" id="IPR044094">
    <property type="entry name" value="AtsA-like_MBL-fold"/>
</dbReference>
<dbReference type="InterPro" id="IPR036866">
    <property type="entry name" value="RibonucZ/Hydroxyglut_hydro"/>
</dbReference>
<dbReference type="PANTHER" id="PTHR46018">
    <property type="entry name" value="ZINC PHOSPHODIESTERASE ELAC PROTEIN 1"/>
    <property type="match status" value="1"/>
</dbReference>
<protein>
    <submittedName>
        <fullName evidence="3">MBL fold metallo-hydrolase</fullName>
    </submittedName>
</protein>
<dbReference type="PANTHER" id="PTHR46018:SF2">
    <property type="entry name" value="ZINC PHOSPHODIESTERASE ELAC PROTEIN 1"/>
    <property type="match status" value="1"/>
</dbReference>